<evidence type="ECO:0000256" key="1">
    <source>
        <dbReference type="SAM" id="Phobius"/>
    </source>
</evidence>
<organism evidence="2 3">
    <name type="scientific">Dryococelus australis</name>
    <dbReference type="NCBI Taxonomy" id="614101"/>
    <lineage>
        <taxon>Eukaryota</taxon>
        <taxon>Metazoa</taxon>
        <taxon>Ecdysozoa</taxon>
        <taxon>Arthropoda</taxon>
        <taxon>Hexapoda</taxon>
        <taxon>Insecta</taxon>
        <taxon>Pterygota</taxon>
        <taxon>Neoptera</taxon>
        <taxon>Polyneoptera</taxon>
        <taxon>Phasmatodea</taxon>
        <taxon>Verophasmatodea</taxon>
        <taxon>Anareolatae</taxon>
        <taxon>Phasmatidae</taxon>
        <taxon>Eurycanthinae</taxon>
        <taxon>Dryococelus</taxon>
    </lineage>
</organism>
<evidence type="ECO:0000313" key="2">
    <source>
        <dbReference type="EMBL" id="KAJ8890547.1"/>
    </source>
</evidence>
<keyword evidence="3" id="KW-1185">Reference proteome</keyword>
<dbReference type="PANTHER" id="PTHR46289">
    <property type="entry name" value="52 KDA REPRESSOR OF THE INHIBITOR OF THE PROTEIN KINASE-LIKE PROTEIN-RELATED"/>
    <property type="match status" value="1"/>
</dbReference>
<accession>A0ABQ9I1R8</accession>
<dbReference type="InterPro" id="IPR052958">
    <property type="entry name" value="IFN-induced_PKR_regulator"/>
</dbReference>
<keyword evidence="1" id="KW-1133">Transmembrane helix</keyword>
<proteinExistence type="predicted"/>
<keyword evidence="1" id="KW-0472">Membrane</keyword>
<comment type="caution">
    <text evidence="2">The sequence shown here is derived from an EMBL/GenBank/DDBJ whole genome shotgun (WGS) entry which is preliminary data.</text>
</comment>
<reference evidence="2 3" key="1">
    <citation type="submission" date="2023-02" db="EMBL/GenBank/DDBJ databases">
        <title>LHISI_Scaffold_Assembly.</title>
        <authorList>
            <person name="Stuart O.P."/>
            <person name="Cleave R."/>
            <person name="Magrath M.J.L."/>
            <person name="Mikheyev A.S."/>
        </authorList>
    </citation>
    <scope>NUCLEOTIDE SEQUENCE [LARGE SCALE GENOMIC DNA]</scope>
    <source>
        <strain evidence="2">Daus_M_001</strain>
        <tissue evidence="2">Leg muscle</tissue>
    </source>
</reference>
<protein>
    <submittedName>
        <fullName evidence="2">Uncharacterized protein</fullName>
    </submittedName>
</protein>
<feature type="transmembrane region" description="Helical" evidence="1">
    <location>
        <begin position="21"/>
        <end position="40"/>
    </location>
</feature>
<dbReference type="PANTHER" id="PTHR46289:SF14">
    <property type="entry name" value="DUF4371 DOMAIN-CONTAINING PROTEIN"/>
    <property type="match status" value="1"/>
</dbReference>
<dbReference type="Proteomes" id="UP001159363">
    <property type="component" value="Chromosome 3"/>
</dbReference>
<evidence type="ECO:0000313" key="3">
    <source>
        <dbReference type="Proteomes" id="UP001159363"/>
    </source>
</evidence>
<gene>
    <name evidence="2" type="ORF">PR048_010056</name>
</gene>
<sequence length="149" mass="17238">MNRKRQLGLDTFFLKKIKSSEFLVSVVVLAEVYGLTLPLARKLQAEYMDVLEAMKFVEATLASLREQRHKSTDTFMKIFKESKKLATEMGQINKARTPNLQKNRSNFNSQTVEEYYRTAVYLLFTDFIINAIIRASRSWTDSKAAVTRV</sequence>
<dbReference type="EMBL" id="JARBHB010000003">
    <property type="protein sequence ID" value="KAJ8890547.1"/>
    <property type="molecule type" value="Genomic_DNA"/>
</dbReference>
<name>A0ABQ9I1R8_9NEOP</name>
<keyword evidence="1" id="KW-0812">Transmembrane</keyword>